<dbReference type="Gene3D" id="3.40.50.1820">
    <property type="entry name" value="alpha/beta hydrolase"/>
    <property type="match status" value="1"/>
</dbReference>
<dbReference type="GO" id="GO:0005773">
    <property type="term" value="C:vacuole"/>
    <property type="evidence" value="ECO:0007669"/>
    <property type="project" value="TreeGrafter"/>
</dbReference>
<evidence type="ECO:0000256" key="5">
    <source>
        <dbReference type="ARBA" id="ARBA00022670"/>
    </source>
</evidence>
<keyword evidence="12" id="KW-1185">Reference proteome</keyword>
<evidence type="ECO:0000256" key="7">
    <source>
        <dbReference type="ARBA" id="ARBA00022801"/>
    </source>
</evidence>
<evidence type="ECO:0000256" key="6">
    <source>
        <dbReference type="ARBA" id="ARBA00022729"/>
    </source>
</evidence>
<dbReference type="InterPro" id="IPR033124">
    <property type="entry name" value="Ser_caboxypep_his_AS"/>
</dbReference>
<dbReference type="EC" id="3.4.16.-" evidence="10"/>
<evidence type="ECO:0000313" key="12">
    <source>
        <dbReference type="Proteomes" id="UP000516437"/>
    </source>
</evidence>
<dbReference type="AlphaFoldDB" id="A0A6A1V127"/>
<dbReference type="GO" id="GO:0006508">
    <property type="term" value="P:proteolysis"/>
    <property type="evidence" value="ECO:0007669"/>
    <property type="project" value="UniProtKB-KW"/>
</dbReference>
<evidence type="ECO:0000256" key="9">
    <source>
        <dbReference type="ARBA" id="ARBA00023180"/>
    </source>
</evidence>
<dbReference type="Gene3D" id="3.40.50.11320">
    <property type="match status" value="1"/>
</dbReference>
<evidence type="ECO:0000256" key="4">
    <source>
        <dbReference type="ARBA" id="ARBA00022645"/>
    </source>
</evidence>
<dbReference type="Pfam" id="PF00450">
    <property type="entry name" value="Peptidase_S10"/>
    <property type="match status" value="1"/>
</dbReference>
<evidence type="ECO:0000256" key="3">
    <source>
        <dbReference type="ARBA" id="ARBA00022525"/>
    </source>
</evidence>
<comment type="subcellular location">
    <subcellularLocation>
        <location evidence="1">Secreted</location>
    </subcellularLocation>
</comment>
<keyword evidence="3" id="KW-0964">Secreted</keyword>
<dbReference type="Proteomes" id="UP000516437">
    <property type="component" value="Chromosome 7"/>
</dbReference>
<feature type="chain" id="PRO_5025711562" description="Carboxypeptidase" evidence="10">
    <location>
        <begin position="22"/>
        <end position="542"/>
    </location>
</feature>
<comment type="caution">
    <text evidence="11">The sequence shown here is derived from an EMBL/GenBank/DDBJ whole genome shotgun (WGS) entry which is preliminary data.</text>
</comment>
<name>A0A6A1V127_9ROSI</name>
<reference evidence="11 12" key="1">
    <citation type="journal article" date="2019" name="Plant Biotechnol. J.">
        <title>The red bayberry genome and genetic basis of sex determination.</title>
        <authorList>
            <person name="Jia H.M."/>
            <person name="Jia H.J."/>
            <person name="Cai Q.L."/>
            <person name="Wang Y."/>
            <person name="Zhao H.B."/>
            <person name="Yang W.F."/>
            <person name="Wang G.Y."/>
            <person name="Li Y.H."/>
            <person name="Zhan D.L."/>
            <person name="Shen Y.T."/>
            <person name="Niu Q.F."/>
            <person name="Chang L."/>
            <person name="Qiu J."/>
            <person name="Zhao L."/>
            <person name="Xie H.B."/>
            <person name="Fu W.Y."/>
            <person name="Jin J."/>
            <person name="Li X.W."/>
            <person name="Jiao Y."/>
            <person name="Zhou C.C."/>
            <person name="Tu T."/>
            <person name="Chai C.Y."/>
            <person name="Gao J.L."/>
            <person name="Fan L.J."/>
            <person name="van de Weg E."/>
            <person name="Wang J.Y."/>
            <person name="Gao Z.S."/>
        </authorList>
    </citation>
    <scope>NUCLEOTIDE SEQUENCE [LARGE SCALE GENOMIC DNA]</scope>
    <source>
        <tissue evidence="11">Leaves</tissue>
    </source>
</reference>
<dbReference type="PRINTS" id="PR00724">
    <property type="entry name" value="CRBOXYPTASEC"/>
</dbReference>
<dbReference type="GO" id="GO:0004185">
    <property type="term" value="F:serine-type carboxypeptidase activity"/>
    <property type="evidence" value="ECO:0007669"/>
    <property type="project" value="UniProtKB-UniRule"/>
</dbReference>
<dbReference type="OrthoDB" id="443318at2759"/>
<sequence>MALSPLSLNIFLYLLLTFSLAKEISARSEPSSESLAQQEADRVKKLPGQPPVDFKQYAGYVTVNETRGRALFYWFFEATDKPHEKPVLLWLNGGPGCSSIGYGEAEELGPFFPQNGSEPRLKFNPYSWNKAANLLFVESPVGVGFSYTNTSSDLTELGDTMTAKDSYMFLINWFQRFPQFKSHEFFIAGESYAGHYVPQLSELIFEANKKASKEYYINFKGFMIGNAAMDDEADQTGMIDYAWDHAVISDRLYRDIKSKCNFSEQTGSDDCIRALMEYFQVYEIIDMYSLYTPTCIENSTDINITRTRRGPSIQGIAPHFFSKFDGWHRRPAGYDPCSSDYTSQYLNRADVQEALHANVTKVSYPWTRCSLRIRNWQDSPSSMLPTIKKLVAGGLRIWVYSGDTDGRVPVTSTRYALRKLGLPIVEDWTPWYSNRQVGGWTIGYKGLMFATIRGAGHEVPLFAPKQSLQLLLYDITLRGVSVTFSADKISEFLGIAKRESPSYPDWEEEIVDRLILSNSELYKLLTGKEEVQTTCQTSLTVP</sequence>
<protein>
    <recommendedName>
        <fullName evidence="10">Carboxypeptidase</fullName>
        <ecNumber evidence="10">3.4.16.-</ecNumber>
    </recommendedName>
</protein>
<dbReference type="PANTHER" id="PTHR11802">
    <property type="entry name" value="SERINE PROTEASE FAMILY S10 SERINE CARBOXYPEPTIDASE"/>
    <property type="match status" value="1"/>
</dbReference>
<keyword evidence="4 10" id="KW-0121">Carboxypeptidase</keyword>
<evidence type="ECO:0000313" key="11">
    <source>
        <dbReference type="EMBL" id="KAB1206281.1"/>
    </source>
</evidence>
<gene>
    <name evidence="11" type="ORF">CJ030_MR7G011774</name>
</gene>
<dbReference type="InterPro" id="IPR029058">
    <property type="entry name" value="AB_hydrolase_fold"/>
</dbReference>
<dbReference type="SUPFAM" id="SSF53474">
    <property type="entry name" value="alpha/beta-Hydrolases"/>
    <property type="match status" value="1"/>
</dbReference>
<keyword evidence="8" id="KW-1015">Disulfide bond</keyword>
<dbReference type="InterPro" id="IPR018202">
    <property type="entry name" value="Ser_caboxypep_ser_AS"/>
</dbReference>
<proteinExistence type="inferred from homology"/>
<evidence type="ECO:0000256" key="2">
    <source>
        <dbReference type="ARBA" id="ARBA00009431"/>
    </source>
</evidence>
<organism evidence="11 12">
    <name type="scientific">Morella rubra</name>
    <name type="common">Chinese bayberry</name>
    <dbReference type="NCBI Taxonomy" id="262757"/>
    <lineage>
        <taxon>Eukaryota</taxon>
        <taxon>Viridiplantae</taxon>
        <taxon>Streptophyta</taxon>
        <taxon>Embryophyta</taxon>
        <taxon>Tracheophyta</taxon>
        <taxon>Spermatophyta</taxon>
        <taxon>Magnoliopsida</taxon>
        <taxon>eudicotyledons</taxon>
        <taxon>Gunneridae</taxon>
        <taxon>Pentapetalae</taxon>
        <taxon>rosids</taxon>
        <taxon>fabids</taxon>
        <taxon>Fagales</taxon>
        <taxon>Myricaceae</taxon>
        <taxon>Morella</taxon>
    </lineage>
</organism>
<evidence type="ECO:0000256" key="10">
    <source>
        <dbReference type="RuleBase" id="RU361156"/>
    </source>
</evidence>
<keyword evidence="5 10" id="KW-0645">Protease</keyword>
<evidence type="ECO:0000256" key="8">
    <source>
        <dbReference type="ARBA" id="ARBA00023157"/>
    </source>
</evidence>
<dbReference type="PANTHER" id="PTHR11802:SF31">
    <property type="entry name" value="SERINE CARBOXYPEPTIDASE-LIKE 34"/>
    <property type="match status" value="1"/>
</dbReference>
<comment type="similarity">
    <text evidence="2 10">Belongs to the peptidase S10 family.</text>
</comment>
<dbReference type="FunFam" id="3.40.50.1820:FF:000013">
    <property type="entry name" value="Carboxypeptidase"/>
    <property type="match status" value="1"/>
</dbReference>
<evidence type="ECO:0000256" key="1">
    <source>
        <dbReference type="ARBA" id="ARBA00004613"/>
    </source>
</evidence>
<keyword evidence="6 10" id="KW-0732">Signal</keyword>
<dbReference type="InterPro" id="IPR001563">
    <property type="entry name" value="Peptidase_S10"/>
</dbReference>
<dbReference type="GO" id="GO:0005576">
    <property type="term" value="C:extracellular region"/>
    <property type="evidence" value="ECO:0007669"/>
    <property type="project" value="UniProtKB-SubCell"/>
</dbReference>
<keyword evidence="9" id="KW-0325">Glycoprotein</keyword>
<dbReference type="FunFam" id="3.40.50.11320:FF:000001">
    <property type="entry name" value="Carboxypeptidase"/>
    <property type="match status" value="1"/>
</dbReference>
<accession>A0A6A1V127</accession>
<dbReference type="Gene3D" id="6.10.250.940">
    <property type="match status" value="1"/>
</dbReference>
<dbReference type="PROSITE" id="PS00131">
    <property type="entry name" value="CARBOXYPEPT_SER_SER"/>
    <property type="match status" value="1"/>
</dbReference>
<keyword evidence="7 10" id="KW-0378">Hydrolase</keyword>
<dbReference type="PROSITE" id="PS00560">
    <property type="entry name" value="CARBOXYPEPT_SER_HIS"/>
    <property type="match status" value="1"/>
</dbReference>
<feature type="signal peptide" evidence="10">
    <location>
        <begin position="1"/>
        <end position="21"/>
    </location>
</feature>
<dbReference type="EMBL" id="RXIC02000025">
    <property type="protein sequence ID" value="KAB1206281.1"/>
    <property type="molecule type" value="Genomic_DNA"/>
</dbReference>